<dbReference type="STRING" id="732.ADJ80_06190"/>
<dbReference type="RefSeq" id="WP_005703532.1">
    <property type="nucleotide sequence ID" value="NZ_MAQF01000005.1"/>
</dbReference>
<dbReference type="GO" id="GO:0046872">
    <property type="term" value="F:metal ion binding"/>
    <property type="evidence" value="ECO:0007669"/>
    <property type="project" value="TreeGrafter"/>
</dbReference>
<dbReference type="Proteomes" id="UP000253728">
    <property type="component" value="Unassembled WGS sequence"/>
</dbReference>
<gene>
    <name evidence="2" type="ORF">NCTC5908_02359</name>
</gene>
<accession>A0A336N838</accession>
<name>A0A336N838_AGGAP</name>
<dbReference type="InterPro" id="IPR039013">
    <property type="entry name" value="YgiF"/>
</dbReference>
<dbReference type="Gene3D" id="2.40.320.10">
    <property type="entry name" value="Hypothetical Protein Pfu-838710-001"/>
    <property type="match status" value="1"/>
</dbReference>
<dbReference type="CDD" id="cd07756">
    <property type="entry name" value="CYTH-like_Pase_CHAD"/>
    <property type="match status" value="1"/>
</dbReference>
<dbReference type="InterPro" id="IPR023577">
    <property type="entry name" value="CYTH_domain"/>
</dbReference>
<evidence type="ECO:0000313" key="2">
    <source>
        <dbReference type="EMBL" id="SSZ30529.1"/>
    </source>
</evidence>
<dbReference type="PANTHER" id="PTHR39569">
    <property type="entry name" value="INORGANIC TRIPHOSPHATASE"/>
    <property type="match status" value="1"/>
</dbReference>
<dbReference type="PANTHER" id="PTHR39569:SF1">
    <property type="entry name" value="INORGANIC TRIPHOSPHATASE"/>
    <property type="match status" value="1"/>
</dbReference>
<dbReference type="GO" id="GO:0050355">
    <property type="term" value="F:inorganic triphosphate phosphatase activity"/>
    <property type="evidence" value="ECO:0007669"/>
    <property type="project" value="InterPro"/>
</dbReference>
<dbReference type="SUPFAM" id="SSF55154">
    <property type="entry name" value="CYTH-like phosphatases"/>
    <property type="match status" value="1"/>
</dbReference>
<dbReference type="SMART" id="SM01118">
    <property type="entry name" value="CYTH"/>
    <property type="match status" value="1"/>
</dbReference>
<evidence type="ECO:0000313" key="3">
    <source>
        <dbReference type="Proteomes" id="UP000253728"/>
    </source>
</evidence>
<protein>
    <submittedName>
        <fullName evidence="2">Uncharacterized conserved protein</fullName>
    </submittedName>
</protein>
<feature type="domain" description="CYTH" evidence="1">
    <location>
        <begin position="2"/>
        <end position="201"/>
    </location>
</feature>
<dbReference type="InterPro" id="IPR033469">
    <property type="entry name" value="CYTH-like_dom_sf"/>
</dbReference>
<dbReference type="EMBL" id="UFSP01000004">
    <property type="protein sequence ID" value="SSZ30529.1"/>
    <property type="molecule type" value="Genomic_DNA"/>
</dbReference>
<proteinExistence type="predicted"/>
<reference evidence="2 3" key="1">
    <citation type="submission" date="2018-06" db="EMBL/GenBank/DDBJ databases">
        <authorList>
            <consortium name="Pathogen Informatics"/>
            <person name="Doyle S."/>
        </authorList>
    </citation>
    <scope>NUCLEOTIDE SEQUENCE [LARGE SCALE GENOMIC DNA]</scope>
    <source>
        <strain evidence="2 3">NCTC5908</strain>
    </source>
</reference>
<dbReference type="Pfam" id="PF01928">
    <property type="entry name" value="CYTH"/>
    <property type="match status" value="1"/>
</dbReference>
<dbReference type="PROSITE" id="PS51707">
    <property type="entry name" value="CYTH"/>
    <property type="match status" value="1"/>
</dbReference>
<sequence length="356" mass="40706">MHDEIELKLAAENIQVEQLTSILAQFNVIEHQKAFLVNTYYDTADGYFTRHNMGLRVRQKGNDYTLTLKTDGKVSGGLHVRPEYNVTLPNAEPNLAALTEQYELLLETTAPLKAIFSTDFERQMWLIQASPTSQIEVAVDLGNVIVGEKQQVISEIEFEIKEGGLAPFFAFVAGFLQRYQGKVHFYSMSKAKRGYQLAQGTAPKASDWIERWRSFLHTEKYAKKTSEKLTALLRYEQDLIEETLALGVDFFATDFIKTVERVGAFFNLAHYYDDNKNLLEMALNEQVAANHHYALENVLMELTEANAQLFAHIREIIRLHSETKDNALAMNKLFDLIQTPQYAQRMLHLMTLTLGE</sequence>
<evidence type="ECO:0000259" key="1">
    <source>
        <dbReference type="PROSITE" id="PS51707"/>
    </source>
</evidence>
<dbReference type="GeneID" id="49635121"/>
<dbReference type="AlphaFoldDB" id="A0A336N838"/>
<organism evidence="2 3">
    <name type="scientific">Aggregatibacter aphrophilus</name>
    <name type="common">Haemophilus aphrophilus</name>
    <dbReference type="NCBI Taxonomy" id="732"/>
    <lineage>
        <taxon>Bacteria</taxon>
        <taxon>Pseudomonadati</taxon>
        <taxon>Pseudomonadota</taxon>
        <taxon>Gammaproteobacteria</taxon>
        <taxon>Pasteurellales</taxon>
        <taxon>Pasteurellaceae</taxon>
        <taxon>Aggregatibacter</taxon>
    </lineage>
</organism>